<evidence type="ECO:0000259" key="2">
    <source>
        <dbReference type="PROSITE" id="PS50943"/>
    </source>
</evidence>
<protein>
    <submittedName>
        <fullName evidence="3">Antitoxin HigA</fullName>
    </submittedName>
</protein>
<dbReference type="GO" id="GO:0003677">
    <property type="term" value="F:DNA binding"/>
    <property type="evidence" value="ECO:0007669"/>
    <property type="project" value="UniProtKB-KW"/>
</dbReference>
<dbReference type="Gene3D" id="1.10.260.40">
    <property type="entry name" value="lambda repressor-like DNA-binding domains"/>
    <property type="match status" value="1"/>
</dbReference>
<proteinExistence type="predicted"/>
<dbReference type="Pfam" id="PF01381">
    <property type="entry name" value="HTH_3"/>
    <property type="match status" value="1"/>
</dbReference>
<dbReference type="AlphaFoldDB" id="A0A5J4QRN1"/>
<dbReference type="InterPro" id="IPR010982">
    <property type="entry name" value="Lambda_DNA-bd_dom_sf"/>
</dbReference>
<organism evidence="3">
    <name type="scientific">termite gut metagenome</name>
    <dbReference type="NCBI Taxonomy" id="433724"/>
    <lineage>
        <taxon>unclassified sequences</taxon>
        <taxon>metagenomes</taxon>
        <taxon>organismal metagenomes</taxon>
    </lineage>
</organism>
<evidence type="ECO:0000313" key="3">
    <source>
        <dbReference type="EMBL" id="KAA6323788.1"/>
    </source>
</evidence>
<gene>
    <name evidence="3" type="ORF">EZS27_026813</name>
</gene>
<comment type="caution">
    <text evidence="3">The sequence shown here is derived from an EMBL/GenBank/DDBJ whole genome shotgun (WGS) entry which is preliminary data.</text>
</comment>
<feature type="domain" description="HTH cro/C1-type" evidence="2">
    <location>
        <begin position="28"/>
        <end position="82"/>
    </location>
</feature>
<dbReference type="CDD" id="cd00093">
    <property type="entry name" value="HTH_XRE"/>
    <property type="match status" value="1"/>
</dbReference>
<dbReference type="PANTHER" id="PTHR36924">
    <property type="entry name" value="ANTITOXIN HIGA-1"/>
    <property type="match status" value="1"/>
</dbReference>
<reference evidence="3" key="1">
    <citation type="submission" date="2019-03" db="EMBL/GenBank/DDBJ databases">
        <title>Single cell metagenomics reveals metabolic interactions within the superorganism composed of flagellate Streblomastix strix and complex community of Bacteroidetes bacteria on its surface.</title>
        <authorList>
            <person name="Treitli S.C."/>
            <person name="Kolisko M."/>
            <person name="Husnik F."/>
            <person name="Keeling P."/>
            <person name="Hampl V."/>
        </authorList>
    </citation>
    <scope>NUCLEOTIDE SEQUENCE</scope>
    <source>
        <strain evidence="3">STM</strain>
    </source>
</reference>
<sequence>MITIPGVAPDMIANNIEPAYPTHPGEVLKEEIKYRGISQKKFATQIGVQYTMLNEILNGKRSVNVQFAMLIEAALGIDAELWIKMQTRYNMLTAKKDKSFANRLAEIRKVAAIL</sequence>
<dbReference type="SMART" id="SM00530">
    <property type="entry name" value="HTH_XRE"/>
    <property type="match status" value="1"/>
</dbReference>
<keyword evidence="1" id="KW-0238">DNA-binding</keyword>
<dbReference type="PROSITE" id="PS50943">
    <property type="entry name" value="HTH_CROC1"/>
    <property type="match status" value="1"/>
</dbReference>
<name>A0A5J4QRN1_9ZZZZ</name>
<accession>A0A5J4QRN1</accession>
<dbReference type="InterPro" id="IPR013430">
    <property type="entry name" value="Toxin_antidote_HigA"/>
</dbReference>
<dbReference type="PANTHER" id="PTHR36924:SF1">
    <property type="entry name" value="ANTITOXIN HIGA-1"/>
    <property type="match status" value="1"/>
</dbReference>
<dbReference type="NCBIfam" id="TIGR02607">
    <property type="entry name" value="antidote_HigA"/>
    <property type="match status" value="1"/>
</dbReference>
<evidence type="ECO:0000256" key="1">
    <source>
        <dbReference type="ARBA" id="ARBA00023125"/>
    </source>
</evidence>
<dbReference type="SUPFAM" id="SSF47413">
    <property type="entry name" value="lambda repressor-like DNA-binding domains"/>
    <property type="match status" value="1"/>
</dbReference>
<dbReference type="InterPro" id="IPR001387">
    <property type="entry name" value="Cro/C1-type_HTH"/>
</dbReference>
<dbReference type="EMBL" id="SNRY01002724">
    <property type="protein sequence ID" value="KAA6323788.1"/>
    <property type="molecule type" value="Genomic_DNA"/>
</dbReference>